<name>A0A3Q0KGE7_SCHMA</name>
<dbReference type="WBParaSite" id="Smp_059140.1">
    <property type="protein sequence ID" value="Smp_059140.1"/>
    <property type="gene ID" value="Smp_059140"/>
</dbReference>
<protein>
    <submittedName>
        <fullName evidence="2">DEK_C domain-containing protein</fullName>
    </submittedName>
</protein>
<dbReference type="Proteomes" id="UP000008854">
    <property type="component" value="Unassembled WGS sequence"/>
</dbReference>
<accession>A0A3Q0KGE7</accession>
<proteinExistence type="predicted"/>
<reference evidence="1" key="1">
    <citation type="journal article" date="2012" name="PLoS Negl. Trop. Dis.">
        <title>A systematically improved high quality genome and transcriptome of the human blood fluke Schistosoma mansoni.</title>
        <authorList>
            <person name="Protasio A.V."/>
            <person name="Tsai I.J."/>
            <person name="Babbage A."/>
            <person name="Nichol S."/>
            <person name="Hunt M."/>
            <person name="Aslett M.A."/>
            <person name="De Silva N."/>
            <person name="Velarde G.S."/>
            <person name="Anderson T.J."/>
            <person name="Clark R.C."/>
            <person name="Davidson C."/>
            <person name="Dillon G.P."/>
            <person name="Holroyd N.E."/>
            <person name="LoVerde P.T."/>
            <person name="Lloyd C."/>
            <person name="McQuillan J."/>
            <person name="Oliveira G."/>
            <person name="Otto T.D."/>
            <person name="Parker-Manuel S.J."/>
            <person name="Quail M.A."/>
            <person name="Wilson R.A."/>
            <person name="Zerlotini A."/>
            <person name="Dunne D.W."/>
            <person name="Berriman M."/>
        </authorList>
    </citation>
    <scope>NUCLEOTIDE SEQUENCE [LARGE SCALE GENOMIC DNA]</scope>
    <source>
        <strain evidence="1">Puerto Rican</strain>
    </source>
</reference>
<keyword evidence="1" id="KW-1185">Reference proteome</keyword>
<evidence type="ECO:0000313" key="2">
    <source>
        <dbReference type="WBParaSite" id="Smp_059140.1"/>
    </source>
</evidence>
<evidence type="ECO:0000313" key="1">
    <source>
        <dbReference type="Proteomes" id="UP000008854"/>
    </source>
</evidence>
<dbReference type="AlphaFoldDB" id="A0A3Q0KGE7"/>
<reference evidence="2" key="2">
    <citation type="submission" date="2018-12" db="UniProtKB">
        <authorList>
            <consortium name="WormBaseParasite"/>
        </authorList>
    </citation>
    <scope>IDENTIFICATION</scope>
    <source>
        <strain evidence="2">Puerto Rican</strain>
    </source>
</reference>
<organism evidence="1 2">
    <name type="scientific">Schistosoma mansoni</name>
    <name type="common">Blood fluke</name>
    <dbReference type="NCBI Taxonomy" id="6183"/>
    <lineage>
        <taxon>Eukaryota</taxon>
        <taxon>Metazoa</taxon>
        <taxon>Spiralia</taxon>
        <taxon>Lophotrochozoa</taxon>
        <taxon>Platyhelminthes</taxon>
        <taxon>Trematoda</taxon>
        <taxon>Digenea</taxon>
        <taxon>Strigeidida</taxon>
        <taxon>Schistosomatoidea</taxon>
        <taxon>Schistosomatidae</taxon>
        <taxon>Schistosoma</taxon>
    </lineage>
</organism>
<dbReference type="InParanoid" id="A0A3Q0KGE7"/>
<sequence>MVCDPWIRRLSSEEKENLKPMIFQSQSTDELIETIKDRIGKQVTHADVKTMKSQIFTVGNNGCSTTTTSVD</sequence>